<sequence length="141" mass="15289">MAAPPHQSDFTSRPPPYPNRTLPGHTFSSVPLVTDHDGECDHGVCRMPAVLSCFNTASTSGREISSYVARPVLSQVIVRFLPSAGDYFKALVLSKYLCTINARPRTDSFAVNPLPLGQATTVSSRLAVINLAALHTLTHLW</sequence>
<dbReference type="Proteomes" id="UP000799428">
    <property type="component" value="Unassembled WGS sequence"/>
</dbReference>
<evidence type="ECO:0000256" key="1">
    <source>
        <dbReference type="SAM" id="MobiDB-lite"/>
    </source>
</evidence>
<keyword evidence="3" id="KW-1185">Reference proteome</keyword>
<evidence type="ECO:0000313" key="3">
    <source>
        <dbReference type="Proteomes" id="UP000799428"/>
    </source>
</evidence>
<reference evidence="2" key="1">
    <citation type="journal article" date="2020" name="Stud. Mycol.">
        <title>101 Dothideomycetes genomes: a test case for predicting lifestyles and emergence of pathogens.</title>
        <authorList>
            <person name="Haridas S."/>
            <person name="Albert R."/>
            <person name="Binder M."/>
            <person name="Bloem J."/>
            <person name="Labutti K."/>
            <person name="Salamov A."/>
            <person name="Andreopoulos B."/>
            <person name="Baker S."/>
            <person name="Barry K."/>
            <person name="Bills G."/>
            <person name="Bluhm B."/>
            <person name="Cannon C."/>
            <person name="Castanera R."/>
            <person name="Culley D."/>
            <person name="Daum C."/>
            <person name="Ezra D."/>
            <person name="Gonzalez J."/>
            <person name="Henrissat B."/>
            <person name="Kuo A."/>
            <person name="Liang C."/>
            <person name="Lipzen A."/>
            <person name="Lutzoni F."/>
            <person name="Magnuson J."/>
            <person name="Mondo S."/>
            <person name="Nolan M."/>
            <person name="Ohm R."/>
            <person name="Pangilinan J."/>
            <person name="Park H.-J."/>
            <person name="Ramirez L."/>
            <person name="Alfaro M."/>
            <person name="Sun H."/>
            <person name="Tritt A."/>
            <person name="Yoshinaga Y."/>
            <person name="Zwiers L.-H."/>
            <person name="Turgeon B."/>
            <person name="Goodwin S."/>
            <person name="Spatafora J."/>
            <person name="Crous P."/>
            <person name="Grigoriev I."/>
        </authorList>
    </citation>
    <scope>NUCLEOTIDE SEQUENCE</scope>
    <source>
        <strain evidence="2">CBS 279.74</strain>
    </source>
</reference>
<evidence type="ECO:0000313" key="2">
    <source>
        <dbReference type="EMBL" id="KAF2709603.1"/>
    </source>
</evidence>
<dbReference type="EMBL" id="MU005770">
    <property type="protein sequence ID" value="KAF2709603.1"/>
    <property type="molecule type" value="Genomic_DNA"/>
</dbReference>
<organism evidence="2 3">
    <name type="scientific">Pleomassaria siparia CBS 279.74</name>
    <dbReference type="NCBI Taxonomy" id="1314801"/>
    <lineage>
        <taxon>Eukaryota</taxon>
        <taxon>Fungi</taxon>
        <taxon>Dikarya</taxon>
        <taxon>Ascomycota</taxon>
        <taxon>Pezizomycotina</taxon>
        <taxon>Dothideomycetes</taxon>
        <taxon>Pleosporomycetidae</taxon>
        <taxon>Pleosporales</taxon>
        <taxon>Pleomassariaceae</taxon>
        <taxon>Pleomassaria</taxon>
    </lineage>
</organism>
<proteinExistence type="predicted"/>
<protein>
    <submittedName>
        <fullName evidence="2">Uncharacterized protein</fullName>
    </submittedName>
</protein>
<accession>A0A6G1KAE5</accession>
<feature type="region of interest" description="Disordered" evidence="1">
    <location>
        <begin position="1"/>
        <end position="21"/>
    </location>
</feature>
<gene>
    <name evidence="2" type="ORF">K504DRAFT_278143</name>
</gene>
<name>A0A6G1KAE5_9PLEO</name>
<dbReference type="AlphaFoldDB" id="A0A6G1KAE5"/>